<dbReference type="InterPro" id="IPR029068">
    <property type="entry name" value="Glyas_Bleomycin-R_OHBP_Dase"/>
</dbReference>
<evidence type="ECO:0000313" key="3">
    <source>
        <dbReference type="Proteomes" id="UP000049222"/>
    </source>
</evidence>
<dbReference type="STRING" id="420998.JDO7802_02224"/>
<dbReference type="AlphaFoldDB" id="A0A0M6YMD8"/>
<keyword evidence="3" id="KW-1185">Reference proteome</keyword>
<dbReference type="InterPro" id="IPR025870">
    <property type="entry name" value="Glyoxalase-like_dom"/>
</dbReference>
<dbReference type="EMBL" id="CXSU01000012">
    <property type="protein sequence ID" value="CTQ50206.1"/>
    <property type="molecule type" value="Genomic_DNA"/>
</dbReference>
<organism evidence="2 3">
    <name type="scientific">Jannaschia donghaensis</name>
    <dbReference type="NCBI Taxonomy" id="420998"/>
    <lineage>
        <taxon>Bacteria</taxon>
        <taxon>Pseudomonadati</taxon>
        <taxon>Pseudomonadota</taxon>
        <taxon>Alphaproteobacteria</taxon>
        <taxon>Rhodobacterales</taxon>
        <taxon>Roseobacteraceae</taxon>
        <taxon>Jannaschia</taxon>
    </lineage>
</organism>
<accession>A0A0M6YMD8</accession>
<dbReference type="Proteomes" id="UP000049222">
    <property type="component" value="Unassembled WGS sequence"/>
</dbReference>
<protein>
    <recommendedName>
        <fullName evidence="1">Glyoxalase-like domain-containing protein</fullName>
    </recommendedName>
</protein>
<reference evidence="2 3" key="1">
    <citation type="submission" date="2015-07" db="EMBL/GenBank/DDBJ databases">
        <authorList>
            <person name="Noorani M."/>
        </authorList>
    </citation>
    <scope>NUCLEOTIDE SEQUENCE [LARGE SCALE GENOMIC DNA]</scope>
    <source>
        <strain evidence="2 3">CECT 7802</strain>
    </source>
</reference>
<sequence length="200" mass="21647">MITFDHFAIAAATLEEGCAFVSDRLGHEMGPGGTHALMGTHNRLSGLGSGEYLEVIAVDPAAPPPPHPRWFNLDRRIGVPRVGNWIARTGDLDAVLANFPEAGRALRFERGPYRWRMAVPDDGILPFDGCFPALIQWDSPAPAFVDSGMRLNALALTHPKGADLAMILERLIDDPRITIGVGPRRIAAQIATPAGLRDIE</sequence>
<dbReference type="Pfam" id="PF13468">
    <property type="entry name" value="Glyoxalase_3"/>
    <property type="match status" value="1"/>
</dbReference>
<evidence type="ECO:0000313" key="2">
    <source>
        <dbReference type="EMBL" id="CTQ50206.1"/>
    </source>
</evidence>
<dbReference type="OrthoDB" id="8451710at2"/>
<dbReference type="Gene3D" id="3.10.180.10">
    <property type="entry name" value="2,3-Dihydroxybiphenyl 1,2-Dioxygenase, domain 1"/>
    <property type="match status" value="1"/>
</dbReference>
<gene>
    <name evidence="2" type="ORF">JDO7802_02224</name>
</gene>
<proteinExistence type="predicted"/>
<feature type="domain" description="Glyoxalase-like" evidence="1">
    <location>
        <begin position="4"/>
        <end position="171"/>
    </location>
</feature>
<name>A0A0M6YMD8_9RHOB</name>
<evidence type="ECO:0000259" key="1">
    <source>
        <dbReference type="Pfam" id="PF13468"/>
    </source>
</evidence>
<dbReference type="RefSeq" id="WP_055085535.1">
    <property type="nucleotide sequence ID" value="NZ_CXSU01000012.1"/>
</dbReference>